<gene>
    <name evidence="2" type="ORF">GA0111570_11548</name>
</gene>
<accession>A0A1G6IC78</accession>
<dbReference type="SUPFAM" id="SSF53474">
    <property type="entry name" value="alpha/beta-Hydrolases"/>
    <property type="match status" value="1"/>
</dbReference>
<dbReference type="STRING" id="1577474.GA0111570_11548"/>
<dbReference type="RefSeq" id="WP_092613693.1">
    <property type="nucleotide sequence ID" value="NZ_FMYF01000015.1"/>
</dbReference>
<dbReference type="InterPro" id="IPR052897">
    <property type="entry name" value="Sec-Metab_Biosynth_Hydrolase"/>
</dbReference>
<keyword evidence="3" id="KW-1185">Reference proteome</keyword>
<dbReference type="Proteomes" id="UP000199086">
    <property type="component" value="Unassembled WGS sequence"/>
</dbReference>
<keyword evidence="2" id="KW-0378">Hydrolase</keyword>
<dbReference type="InterPro" id="IPR029058">
    <property type="entry name" value="AB_hydrolase_fold"/>
</dbReference>
<proteinExistence type="predicted"/>
<dbReference type="EMBL" id="FMYF01000015">
    <property type="protein sequence ID" value="SDC04101.1"/>
    <property type="molecule type" value="Genomic_DNA"/>
</dbReference>
<dbReference type="Pfam" id="PF12697">
    <property type="entry name" value="Abhydrolase_6"/>
    <property type="match status" value="1"/>
</dbReference>
<evidence type="ECO:0000313" key="2">
    <source>
        <dbReference type="EMBL" id="SDC04101.1"/>
    </source>
</evidence>
<dbReference type="GO" id="GO:0016787">
    <property type="term" value="F:hydrolase activity"/>
    <property type="evidence" value="ECO:0007669"/>
    <property type="project" value="UniProtKB-KW"/>
</dbReference>
<name>A0A1G6IC78_9ACTN</name>
<protein>
    <submittedName>
        <fullName evidence="2">Alpha/beta hydrolase family protein</fullName>
    </submittedName>
</protein>
<evidence type="ECO:0000313" key="3">
    <source>
        <dbReference type="Proteomes" id="UP000199086"/>
    </source>
</evidence>
<dbReference type="PANTHER" id="PTHR37017">
    <property type="entry name" value="AB HYDROLASE-1 DOMAIN-CONTAINING PROTEIN-RELATED"/>
    <property type="match status" value="1"/>
</dbReference>
<reference evidence="2 3" key="1">
    <citation type="submission" date="2016-06" db="EMBL/GenBank/DDBJ databases">
        <authorList>
            <person name="Olsen C.W."/>
            <person name="Carey S."/>
            <person name="Hinshaw L."/>
            <person name="Karasin A.I."/>
        </authorList>
    </citation>
    <scope>NUCLEOTIDE SEQUENCE [LARGE SCALE GENOMIC DNA]</scope>
    <source>
        <strain evidence="2 3">LZ-22</strain>
    </source>
</reference>
<dbReference type="PANTHER" id="PTHR37017:SF11">
    <property type="entry name" value="ESTERASE_LIPASE_THIOESTERASE DOMAIN-CONTAINING PROTEIN"/>
    <property type="match status" value="1"/>
</dbReference>
<feature type="domain" description="AB hydrolase-1" evidence="1">
    <location>
        <begin position="4"/>
        <end position="220"/>
    </location>
</feature>
<dbReference type="InterPro" id="IPR000073">
    <property type="entry name" value="AB_hydrolase_1"/>
</dbReference>
<dbReference type="OrthoDB" id="64996at2"/>
<evidence type="ECO:0000259" key="1">
    <source>
        <dbReference type="Pfam" id="PF12697"/>
    </source>
</evidence>
<dbReference type="Gene3D" id="3.40.50.1820">
    <property type="entry name" value="alpha/beta hydrolase"/>
    <property type="match status" value="1"/>
</dbReference>
<sequence>MTTFVLIPGAGGRAWSWHRLVAELRSLGHTAIAVELPADDDSAGLVAYADAVVRAVDVPGPVTLVAQSMGGLVAPLVCDRLEVEQIVLLNAMTPSPGETGGDWWVVTGQAAAARAYAEQQGRDPATLEDPWELYFHDADPELLAEAKAGPEVVQSGRPFADPWPLAAWPDVPTRFLAARDDRLFPLDFQRRIVAERLGLEVEVAPGGHLNALTQAAAIARLLTE</sequence>
<organism evidence="2 3">
    <name type="scientific">Raineyella antarctica</name>
    <dbReference type="NCBI Taxonomy" id="1577474"/>
    <lineage>
        <taxon>Bacteria</taxon>
        <taxon>Bacillati</taxon>
        <taxon>Actinomycetota</taxon>
        <taxon>Actinomycetes</taxon>
        <taxon>Propionibacteriales</taxon>
        <taxon>Propionibacteriaceae</taxon>
        <taxon>Raineyella</taxon>
    </lineage>
</organism>
<dbReference type="AlphaFoldDB" id="A0A1G6IC78"/>